<gene>
    <name evidence="2" type="ORF">SAMN06297164_3458</name>
</gene>
<dbReference type="RefSeq" id="WP_141398089.1">
    <property type="nucleotide sequence ID" value="NZ_OCMU01000003.1"/>
</dbReference>
<accession>A0A286AKH8</accession>
<organism evidence="2 3">
    <name type="scientific">Nitrosomonas ureae</name>
    <dbReference type="NCBI Taxonomy" id="44577"/>
    <lineage>
        <taxon>Bacteria</taxon>
        <taxon>Pseudomonadati</taxon>
        <taxon>Pseudomonadota</taxon>
        <taxon>Betaproteobacteria</taxon>
        <taxon>Nitrosomonadales</taxon>
        <taxon>Nitrosomonadaceae</taxon>
        <taxon>Nitrosomonas</taxon>
    </lineage>
</organism>
<feature type="compositionally biased region" description="Basic and acidic residues" evidence="1">
    <location>
        <begin position="11"/>
        <end position="29"/>
    </location>
</feature>
<evidence type="ECO:0000313" key="2">
    <source>
        <dbReference type="EMBL" id="SOD22385.1"/>
    </source>
</evidence>
<sequence>MTQQKIPLQEFEERSSKKRNNPDKRDAAEKSPTGEVLHQSNRESCISNENPGDIGPNTSVPSGKNPDKPVK</sequence>
<dbReference type="Proteomes" id="UP000219335">
    <property type="component" value="Unassembled WGS sequence"/>
</dbReference>
<feature type="region of interest" description="Disordered" evidence="1">
    <location>
        <begin position="1"/>
        <end position="71"/>
    </location>
</feature>
<protein>
    <submittedName>
        <fullName evidence="2">Uncharacterized protein</fullName>
    </submittedName>
</protein>
<evidence type="ECO:0000313" key="3">
    <source>
        <dbReference type="Proteomes" id="UP000219335"/>
    </source>
</evidence>
<dbReference type="EMBL" id="OCMU01000003">
    <property type="protein sequence ID" value="SOD22385.1"/>
    <property type="molecule type" value="Genomic_DNA"/>
</dbReference>
<reference evidence="2 3" key="1">
    <citation type="submission" date="2017-09" db="EMBL/GenBank/DDBJ databases">
        <authorList>
            <person name="Ehlers B."/>
            <person name="Leendertz F.H."/>
        </authorList>
    </citation>
    <scope>NUCLEOTIDE SEQUENCE [LARGE SCALE GENOMIC DNA]</scope>
    <source>
        <strain evidence="2 3">Nm42</strain>
    </source>
</reference>
<dbReference type="AlphaFoldDB" id="A0A286AKH8"/>
<feature type="compositionally biased region" description="Polar residues" evidence="1">
    <location>
        <begin position="38"/>
        <end position="62"/>
    </location>
</feature>
<evidence type="ECO:0000256" key="1">
    <source>
        <dbReference type="SAM" id="MobiDB-lite"/>
    </source>
</evidence>
<name>A0A286AKH8_9PROT</name>
<proteinExistence type="predicted"/>